<evidence type="ECO:0000313" key="3">
    <source>
        <dbReference type="Proteomes" id="UP000470404"/>
    </source>
</evidence>
<evidence type="ECO:0000313" key="2">
    <source>
        <dbReference type="EMBL" id="NEC55836.1"/>
    </source>
</evidence>
<organism evidence="2 3">
    <name type="scientific">Amycolatopsis rubida</name>
    <dbReference type="NCBI Taxonomy" id="112413"/>
    <lineage>
        <taxon>Bacteria</taxon>
        <taxon>Bacillati</taxon>
        <taxon>Actinomycetota</taxon>
        <taxon>Actinomycetes</taxon>
        <taxon>Pseudonocardiales</taxon>
        <taxon>Pseudonocardiaceae</taxon>
        <taxon>Amycolatopsis</taxon>
    </lineage>
</organism>
<proteinExistence type="predicted"/>
<gene>
    <name evidence="2" type="ORF">G3I59_09605</name>
</gene>
<dbReference type="PROSITE" id="PS51257">
    <property type="entry name" value="PROKAR_LIPOPROTEIN"/>
    <property type="match status" value="1"/>
</dbReference>
<feature type="signal peptide" evidence="1">
    <location>
        <begin position="1"/>
        <end position="26"/>
    </location>
</feature>
<evidence type="ECO:0000256" key="1">
    <source>
        <dbReference type="SAM" id="SignalP"/>
    </source>
</evidence>
<sequence length="342" mass="35480">MHRYRLLGGALLVAAALLVPASAASAAAACTWRPTALPVPGRGGLPTATDHQGGFAGVADTADGQRPIAWKNGAYSVFSGIGDRLGYEVAGENRAGTIVGTARVSFPGVSVSRAFRSRGDVLEELPKLGNNTKAAALGINDAGDITGYVWGDSGGLTTVVRWPAAQPGTVTALPGLAPDPTQPQAVDEDGSVLLLRDSGLAIWRAGTITRLGTLPGLRFPAGRAFSNGRVAGDATYNDKKVGVYWDQQGAAHVLPKSSYNLSNGNPQIDINRDGLITGRIDEAHGGNDSNGTGYGVWQQGAWVSNFGDITRDLPSRIGDDGTVAGARADSDGTYHPYTWRCS</sequence>
<keyword evidence="3" id="KW-1185">Reference proteome</keyword>
<dbReference type="EMBL" id="JAAGNC010000061">
    <property type="protein sequence ID" value="NEC55836.1"/>
    <property type="molecule type" value="Genomic_DNA"/>
</dbReference>
<evidence type="ECO:0008006" key="4">
    <source>
        <dbReference type="Google" id="ProtNLM"/>
    </source>
</evidence>
<comment type="caution">
    <text evidence="2">The sequence shown here is derived from an EMBL/GenBank/DDBJ whole genome shotgun (WGS) entry which is preliminary data.</text>
</comment>
<dbReference type="Proteomes" id="UP000470404">
    <property type="component" value="Unassembled WGS sequence"/>
</dbReference>
<protein>
    <recommendedName>
        <fullName evidence="4">Extracellular repeat, HAF family</fullName>
    </recommendedName>
</protein>
<feature type="chain" id="PRO_5047504400" description="Extracellular repeat, HAF family" evidence="1">
    <location>
        <begin position="27"/>
        <end position="342"/>
    </location>
</feature>
<name>A0ABX0BJZ2_9PSEU</name>
<keyword evidence="1" id="KW-0732">Signal</keyword>
<reference evidence="2 3" key="1">
    <citation type="submission" date="2020-01" db="EMBL/GenBank/DDBJ databases">
        <title>Insect and environment-associated Actinomycetes.</title>
        <authorList>
            <person name="Currrie C."/>
            <person name="Chevrette M."/>
            <person name="Carlson C."/>
            <person name="Stubbendieck R."/>
            <person name="Wendt-Pienkowski E."/>
        </authorList>
    </citation>
    <scope>NUCLEOTIDE SEQUENCE [LARGE SCALE GENOMIC DNA]</scope>
    <source>
        <strain evidence="2 3">SID8386</strain>
    </source>
</reference>
<accession>A0ABX0BJZ2</accession>
<dbReference type="RefSeq" id="WP_157904886.1">
    <property type="nucleotide sequence ID" value="NZ_JAAGNC010000061.1"/>
</dbReference>